<reference evidence="1 2" key="1">
    <citation type="journal article" date="2011" name="Appl. Environ. Microbiol.">
        <title>Contribution of a Sodium Ion Gradient to Energy Conservation during Fermentation in the Cyanobacterium Arthrospira (Spirulina) maxima CS-328.</title>
        <authorList>
            <person name="Carrieri D."/>
            <person name="Ananyev G."/>
            <person name="Lenz O."/>
            <person name="Bryant D.A."/>
            <person name="Dismukes G.C."/>
        </authorList>
    </citation>
    <scope>NUCLEOTIDE SEQUENCE [LARGE SCALE GENOMIC DNA]</scope>
    <source>
        <strain evidence="1 2">CS-328</strain>
    </source>
</reference>
<comment type="caution">
    <text evidence="1">The sequence shown here is derived from an EMBL/GenBank/DDBJ whole genome shotgun (WGS) entry which is preliminary data.</text>
</comment>
<evidence type="ECO:0000313" key="2">
    <source>
        <dbReference type="Proteomes" id="UP000004061"/>
    </source>
</evidence>
<dbReference type="AlphaFoldDB" id="B5VYP4"/>
<proteinExistence type="predicted"/>
<gene>
    <name evidence="1" type="ORF">AmaxDRAFT_1636</name>
</gene>
<dbReference type="Proteomes" id="UP000004061">
    <property type="component" value="Unassembled WGS sequence"/>
</dbReference>
<protein>
    <submittedName>
        <fullName evidence="1">Uncharacterized protein</fullName>
    </submittedName>
</protein>
<sequence>MQYDELTILAMVSHIPGSQIIDGNSQKRDDVIIVYIISIRPKKIRLIAFTWHIIGIIGRYPRGLNPPNLRLLGGVNEDYILVKSPPIINKI</sequence>
<dbReference type="EMBL" id="ABYK01000009">
    <property type="protein sequence ID" value="EDZ95664.1"/>
    <property type="molecule type" value="Genomic_DNA"/>
</dbReference>
<keyword evidence="2" id="KW-1185">Reference proteome</keyword>
<accession>B5VYP4</accession>
<name>B5VYP4_LIMMA</name>
<evidence type="ECO:0000313" key="1">
    <source>
        <dbReference type="EMBL" id="EDZ95664.1"/>
    </source>
</evidence>
<organism evidence="1 2">
    <name type="scientific">Limnospira maxima CS-328</name>
    <dbReference type="NCBI Taxonomy" id="513049"/>
    <lineage>
        <taxon>Bacteria</taxon>
        <taxon>Bacillati</taxon>
        <taxon>Cyanobacteriota</taxon>
        <taxon>Cyanophyceae</taxon>
        <taxon>Oscillatoriophycideae</taxon>
        <taxon>Oscillatoriales</taxon>
        <taxon>Sirenicapillariaceae</taxon>
        <taxon>Limnospira</taxon>
    </lineage>
</organism>